<evidence type="ECO:0000256" key="1">
    <source>
        <dbReference type="ARBA" id="ARBA00001974"/>
    </source>
</evidence>
<comment type="cofactor">
    <cofactor evidence="1">
        <name>FAD</name>
        <dbReference type="ChEBI" id="CHEBI:57692"/>
    </cofactor>
</comment>
<dbReference type="SUPFAM" id="SSF51905">
    <property type="entry name" value="FAD/NAD(P)-binding domain"/>
    <property type="match status" value="1"/>
</dbReference>
<dbReference type="PANTHER" id="PTHR43872:SF1">
    <property type="entry name" value="MONOOXYGENASE, PUTATIVE (AFU_ORTHOLOGUE AFUA_8G02570)-RELATED"/>
    <property type="match status" value="1"/>
</dbReference>
<dbReference type="EMBL" id="JAQSIO010000004">
    <property type="protein sequence ID" value="MDD0815735.1"/>
    <property type="molecule type" value="Genomic_DNA"/>
</dbReference>
<dbReference type="PRINTS" id="PR00368">
    <property type="entry name" value="FADPNR"/>
</dbReference>
<dbReference type="InterPro" id="IPR051820">
    <property type="entry name" value="FAD-binding_MO"/>
</dbReference>
<dbReference type="InterPro" id="IPR036188">
    <property type="entry name" value="FAD/NAD-bd_sf"/>
</dbReference>
<keyword evidence="5" id="KW-1185">Reference proteome</keyword>
<keyword evidence="3" id="KW-0503">Monooxygenase</keyword>
<proteinExistence type="inferred from homology"/>
<gene>
    <name evidence="4" type="ORF">PSQ39_13945</name>
</gene>
<evidence type="ECO:0000313" key="4">
    <source>
        <dbReference type="EMBL" id="MDD0815735.1"/>
    </source>
</evidence>
<comment type="caution">
    <text evidence="4">The sequence shown here is derived from an EMBL/GenBank/DDBJ whole genome shotgun (WGS) entry which is preliminary data.</text>
</comment>
<accession>A0ABT5MGM6</accession>
<dbReference type="RefSeq" id="WP_273927420.1">
    <property type="nucleotide sequence ID" value="NZ_JAQSIO010000004.1"/>
</dbReference>
<dbReference type="Pfam" id="PF13738">
    <property type="entry name" value="Pyr_redox_3"/>
    <property type="match status" value="1"/>
</dbReference>
<organism evidence="4 5">
    <name type="scientific">Curvibacter microcysteis</name>
    <dbReference type="NCBI Taxonomy" id="3026419"/>
    <lineage>
        <taxon>Bacteria</taxon>
        <taxon>Pseudomonadati</taxon>
        <taxon>Pseudomonadota</taxon>
        <taxon>Betaproteobacteria</taxon>
        <taxon>Burkholderiales</taxon>
        <taxon>Comamonadaceae</taxon>
        <taxon>Curvibacter</taxon>
    </lineage>
</organism>
<reference evidence="4 5" key="1">
    <citation type="submission" date="2023-02" db="EMBL/GenBank/DDBJ databases">
        <title>Bacterial whole genome sequence for Curvibacter sp. HBC28.</title>
        <authorList>
            <person name="Le V."/>
            <person name="Ko S.-R."/>
            <person name="Ahn C.-Y."/>
            <person name="Oh H.-M."/>
        </authorList>
    </citation>
    <scope>NUCLEOTIDE SEQUENCE [LARGE SCALE GENOMIC DNA]</scope>
    <source>
        <strain evidence="4 5">HBC28</strain>
    </source>
</reference>
<name>A0ABT5MGM6_9BURK</name>
<evidence type="ECO:0000313" key="5">
    <source>
        <dbReference type="Proteomes" id="UP001528672"/>
    </source>
</evidence>
<evidence type="ECO:0000256" key="3">
    <source>
        <dbReference type="ARBA" id="ARBA00023033"/>
    </source>
</evidence>
<keyword evidence="3" id="KW-0560">Oxidoreductase</keyword>
<dbReference type="PANTHER" id="PTHR43872">
    <property type="entry name" value="MONOOXYGENASE, PUTATIVE (AFU_ORTHOLOGUE AFUA_8G02570)-RELATED"/>
    <property type="match status" value="1"/>
</dbReference>
<sequence length="486" mass="54853">MAEQGADHWDVLIVGAGLSGIGAAVHLQQASPGQRWALLEARNTLGGTWDLFRYPGVRSDSDMHTLGYRFKPWTDAQAIASGPAILRYLQDTVAEHGLAPHMRYGQRVRRARWRDDDGVWHVDVHATEDAPPRHWRCRFLILACGYYRYDQGHQPDFPGQAQFEGRLVHPQHWPTDLAVRGQRVVVVGSGATAMTLVPALAQQGAQVTLLQRSPTYVVSRPSVDRMAQALQRHLPARLAHGLTRWKNILLGQYIYRLARRRPQRLRTLLQRGVRHALGPDFDVERHFSPRYAPWDQRLCLVPDGDLFKVLRRGQAQVLTDEIATFTAHGLQLRSGQTLEADVVVSATGLELLAFGGIELEVNGQAIHPGQSLSYRGLMLAGVPNLVYVMGYTNAAWTLRSDLVSQYACRLLRHMHQQQLNRCMAPIPTPWPATAGWADFSSGYILRSLDQFPRQGHDSPWRVRQSYLHELLSLRWGRLNDGVLRFS</sequence>
<dbReference type="Gene3D" id="3.50.50.60">
    <property type="entry name" value="FAD/NAD(P)-binding domain"/>
    <property type="match status" value="3"/>
</dbReference>
<comment type="similarity">
    <text evidence="2">Belongs to the FAD-binding monooxygenase family.</text>
</comment>
<evidence type="ECO:0000256" key="2">
    <source>
        <dbReference type="ARBA" id="ARBA00010139"/>
    </source>
</evidence>
<protein>
    <submittedName>
        <fullName evidence="4">NAD(P)/FAD-dependent oxidoreductase</fullName>
    </submittedName>
</protein>
<dbReference type="Proteomes" id="UP001528672">
    <property type="component" value="Unassembled WGS sequence"/>
</dbReference>
<dbReference type="PRINTS" id="PR00411">
    <property type="entry name" value="PNDRDTASEI"/>
</dbReference>